<sequence length="135" mass="15138">MTASSTAEYPDPFAAFVELFNAKRYRDCIAPLEVLWFAQRDDFHKALIRMCVGCNQIGLGLDSGPRFLLTTAQELLAPYGDEHNGVNIGSIITFLHTALSVLDEPPPRTVPPFKIVFRRPTTDDRPLEMTLEQNS</sequence>
<proteinExistence type="predicted"/>
<accession>A0A6J4JWZ6</accession>
<dbReference type="EMBL" id="CADCTR010001290">
    <property type="protein sequence ID" value="CAA9289497.1"/>
    <property type="molecule type" value="Genomic_DNA"/>
</dbReference>
<dbReference type="Gene3D" id="1.10.3450.10">
    <property type="entry name" value="TTHA0068-like"/>
    <property type="match status" value="1"/>
</dbReference>
<dbReference type="AlphaFoldDB" id="A0A6J4JWZ6"/>
<dbReference type="SUPFAM" id="SSF140663">
    <property type="entry name" value="TTHA0068-like"/>
    <property type="match status" value="1"/>
</dbReference>
<organism evidence="1">
    <name type="scientific">uncultured Chloroflexia bacterium</name>
    <dbReference type="NCBI Taxonomy" id="1672391"/>
    <lineage>
        <taxon>Bacteria</taxon>
        <taxon>Bacillati</taxon>
        <taxon>Chloroflexota</taxon>
        <taxon>Chloroflexia</taxon>
        <taxon>environmental samples</taxon>
    </lineage>
</organism>
<name>A0A6J4JWZ6_9CHLR</name>
<evidence type="ECO:0000313" key="1">
    <source>
        <dbReference type="EMBL" id="CAA9289497.1"/>
    </source>
</evidence>
<reference evidence="1" key="1">
    <citation type="submission" date="2020-02" db="EMBL/GenBank/DDBJ databases">
        <authorList>
            <person name="Meier V. D."/>
        </authorList>
    </citation>
    <scope>NUCLEOTIDE SEQUENCE</scope>
    <source>
        <strain evidence="1">AVDCRST_MAG93</strain>
    </source>
</reference>
<protein>
    <submittedName>
        <fullName evidence="1">Uncharacterized protein</fullName>
    </submittedName>
</protein>
<gene>
    <name evidence="1" type="ORF">AVDCRST_MAG93-3786</name>
</gene>
<dbReference type="InterPro" id="IPR023203">
    <property type="entry name" value="TTHA0068_sf"/>
</dbReference>